<evidence type="ECO:0000313" key="4">
    <source>
        <dbReference type="Proteomes" id="UP000192761"/>
    </source>
</evidence>
<feature type="chain" id="PRO_5010716239" evidence="2">
    <location>
        <begin position="28"/>
        <end position="84"/>
    </location>
</feature>
<proteinExistence type="predicted"/>
<dbReference type="STRING" id="1121001.SAMN02745857_04194"/>
<dbReference type="PROSITE" id="PS51257">
    <property type="entry name" value="PROKAR_LIPOPROTEIN"/>
    <property type="match status" value="1"/>
</dbReference>
<keyword evidence="2" id="KW-0732">Signal</keyword>
<dbReference type="EMBL" id="FWXD01000047">
    <property type="protein sequence ID" value="SMC29853.1"/>
    <property type="molecule type" value="Genomic_DNA"/>
</dbReference>
<gene>
    <name evidence="3" type="ORF">SAMN02745857_04194</name>
</gene>
<name>A0A1W1Y108_9NEIS</name>
<feature type="region of interest" description="Disordered" evidence="1">
    <location>
        <begin position="22"/>
        <end position="84"/>
    </location>
</feature>
<accession>A0A1W1Y108</accession>
<dbReference type="RefSeq" id="WP_139799035.1">
    <property type="nucleotide sequence ID" value="NZ_FWXD01000047.1"/>
</dbReference>
<evidence type="ECO:0000256" key="2">
    <source>
        <dbReference type="SAM" id="SignalP"/>
    </source>
</evidence>
<dbReference type="AlphaFoldDB" id="A0A1W1Y108"/>
<feature type="signal peptide" evidence="2">
    <location>
        <begin position="1"/>
        <end position="27"/>
    </location>
</feature>
<sequence length="84" mass="8263">MRYLLMLGLLALAGLGMVGCGSGDSSAMPTPVPTAVPTTPPSSGDAFTSQVAQIAGSTSDNTEPVDVSGITPVSSETAQPVAVK</sequence>
<feature type="compositionally biased region" description="Polar residues" evidence="1">
    <location>
        <begin position="45"/>
        <end position="62"/>
    </location>
</feature>
<keyword evidence="4" id="KW-1185">Reference proteome</keyword>
<evidence type="ECO:0000313" key="3">
    <source>
        <dbReference type="EMBL" id="SMC29853.1"/>
    </source>
</evidence>
<protein>
    <submittedName>
        <fullName evidence="3">Uncharacterized protein</fullName>
    </submittedName>
</protein>
<dbReference type="OrthoDB" id="10008038at2"/>
<evidence type="ECO:0000256" key="1">
    <source>
        <dbReference type="SAM" id="MobiDB-lite"/>
    </source>
</evidence>
<dbReference type="Proteomes" id="UP000192761">
    <property type="component" value="Unassembled WGS sequence"/>
</dbReference>
<reference evidence="3 4" key="1">
    <citation type="submission" date="2017-04" db="EMBL/GenBank/DDBJ databases">
        <authorList>
            <person name="Afonso C.L."/>
            <person name="Miller P.J."/>
            <person name="Scott M.A."/>
            <person name="Spackman E."/>
            <person name="Goraichik I."/>
            <person name="Dimitrov K.M."/>
            <person name="Suarez D.L."/>
            <person name="Swayne D.E."/>
        </authorList>
    </citation>
    <scope>NUCLEOTIDE SEQUENCE [LARGE SCALE GENOMIC DNA]</scope>
    <source>
        <strain evidence="3 4">DSM 23236</strain>
    </source>
</reference>
<feature type="compositionally biased region" description="Pro residues" evidence="1">
    <location>
        <begin position="30"/>
        <end position="40"/>
    </location>
</feature>
<organism evidence="3 4">
    <name type="scientific">Andreprevotia lacus DSM 23236</name>
    <dbReference type="NCBI Taxonomy" id="1121001"/>
    <lineage>
        <taxon>Bacteria</taxon>
        <taxon>Pseudomonadati</taxon>
        <taxon>Pseudomonadota</taxon>
        <taxon>Betaproteobacteria</taxon>
        <taxon>Neisseriales</taxon>
        <taxon>Chitinibacteraceae</taxon>
        <taxon>Andreprevotia</taxon>
    </lineage>
</organism>